<dbReference type="Gene3D" id="1.20.58.1710">
    <property type="match status" value="1"/>
</dbReference>
<evidence type="ECO:0000256" key="1">
    <source>
        <dbReference type="SAM" id="MobiDB-lite"/>
    </source>
</evidence>
<comment type="caution">
    <text evidence="2">The sequence shown here is derived from an EMBL/GenBank/DDBJ whole genome shotgun (WGS) entry which is preliminary data.</text>
</comment>
<dbReference type="Proteomes" id="UP001565368">
    <property type="component" value="Unassembled WGS sequence"/>
</dbReference>
<feature type="compositionally biased region" description="Acidic residues" evidence="1">
    <location>
        <begin position="221"/>
        <end position="245"/>
    </location>
</feature>
<evidence type="ECO:0000313" key="3">
    <source>
        <dbReference type="Proteomes" id="UP001565368"/>
    </source>
</evidence>
<dbReference type="GeneID" id="95981446"/>
<reference evidence="2 3" key="1">
    <citation type="submission" date="2023-08" db="EMBL/GenBank/DDBJ databases">
        <title>Annotated Genome Sequence of Vanrija albida AlHP1.</title>
        <authorList>
            <person name="Herzog R."/>
        </authorList>
    </citation>
    <scope>NUCLEOTIDE SEQUENCE [LARGE SCALE GENOMIC DNA]</scope>
    <source>
        <strain evidence="2 3">AlHP1</strain>
    </source>
</reference>
<feature type="compositionally biased region" description="Low complexity" evidence="1">
    <location>
        <begin position="285"/>
        <end position="321"/>
    </location>
</feature>
<accession>A0ABR3QD61</accession>
<proteinExistence type="predicted"/>
<keyword evidence="3" id="KW-1185">Reference proteome</keyword>
<dbReference type="EMBL" id="JBBXJM010000001">
    <property type="protein sequence ID" value="KAL1412656.1"/>
    <property type="molecule type" value="Genomic_DNA"/>
</dbReference>
<sequence>MQQPPRPPGDRYVPPTAPHVPIHAVQSLIPRLATTINDIDGLKAQLAAGNADMSMPSWDALLQRYAILLGRVQSLTSYIAQAPVQRGAAAAPRPPPGPGVTGTTSAETASALAHYLVHPLNALPADAGPMANDTLLQAINTQPLPAVAGAQDALLAGEGEAHAGLLPLDELNKLDEAALARLTGELRTRLARESERAQAIGREIATQYDMYDWALRIDEGEEAKDEDAEDDDDDDLFGGEDDDGDATMGAGKADEPAPLPNPRAGWSVTDYLRLLDTGRPPTPAPSTAAAGAATTAAAGAAGAAATAQPASQPAAPAPTSS</sequence>
<name>A0ABR3QD61_9TREE</name>
<protein>
    <recommendedName>
        <fullName evidence="4">Mediator of RNA polymerase II transcription subunit 8</fullName>
    </recommendedName>
</protein>
<evidence type="ECO:0000313" key="2">
    <source>
        <dbReference type="EMBL" id="KAL1412656.1"/>
    </source>
</evidence>
<dbReference type="RefSeq" id="XP_069212600.1">
    <property type="nucleotide sequence ID" value="XM_069349056.1"/>
</dbReference>
<evidence type="ECO:0008006" key="4">
    <source>
        <dbReference type="Google" id="ProtNLM"/>
    </source>
</evidence>
<feature type="region of interest" description="Disordered" evidence="1">
    <location>
        <begin position="84"/>
        <end position="104"/>
    </location>
</feature>
<gene>
    <name evidence="2" type="ORF">Q8F55_000403</name>
</gene>
<organism evidence="2 3">
    <name type="scientific">Vanrija albida</name>
    <dbReference type="NCBI Taxonomy" id="181172"/>
    <lineage>
        <taxon>Eukaryota</taxon>
        <taxon>Fungi</taxon>
        <taxon>Dikarya</taxon>
        <taxon>Basidiomycota</taxon>
        <taxon>Agaricomycotina</taxon>
        <taxon>Tremellomycetes</taxon>
        <taxon>Trichosporonales</taxon>
        <taxon>Trichosporonaceae</taxon>
        <taxon>Vanrija</taxon>
    </lineage>
</organism>
<feature type="region of interest" description="Disordered" evidence="1">
    <location>
        <begin position="221"/>
        <end position="321"/>
    </location>
</feature>